<comment type="cofactor">
    <cofactor evidence="1">
        <name>Fe(2+)</name>
        <dbReference type="ChEBI" id="CHEBI:29033"/>
    </cofactor>
</comment>
<protein>
    <submittedName>
        <fullName evidence="5">Dioxygenase</fullName>
    </submittedName>
</protein>
<dbReference type="EMBL" id="HM047288">
    <property type="protein sequence ID" value="ADH01497.1"/>
    <property type="molecule type" value="Genomic_DNA"/>
</dbReference>
<dbReference type="Gene3D" id="3.60.130.10">
    <property type="entry name" value="Clavaminate synthase-like"/>
    <property type="match status" value="1"/>
</dbReference>
<feature type="domain" description="TauD/TfdA-like" evidence="4">
    <location>
        <begin position="42"/>
        <end position="324"/>
    </location>
</feature>
<dbReference type="InterPro" id="IPR042098">
    <property type="entry name" value="TauD-like_sf"/>
</dbReference>
<evidence type="ECO:0000259" key="4">
    <source>
        <dbReference type="Pfam" id="PF02668"/>
    </source>
</evidence>
<dbReference type="AlphaFoldDB" id="E9KSN3"/>
<gene>
    <name evidence="5" type="primary">fr9P</name>
</gene>
<dbReference type="GO" id="GO:0016706">
    <property type="term" value="F:2-oxoglutarate-dependent dioxygenase activity"/>
    <property type="evidence" value="ECO:0007669"/>
    <property type="project" value="UniProtKB-ARBA"/>
</dbReference>
<dbReference type="InterPro" id="IPR003819">
    <property type="entry name" value="TauD/TfdA-like"/>
</dbReference>
<evidence type="ECO:0000313" key="5">
    <source>
        <dbReference type="EMBL" id="ADH01497.1"/>
    </source>
</evidence>
<dbReference type="InterPro" id="IPR050411">
    <property type="entry name" value="AlphaKG_dependent_hydroxylases"/>
</dbReference>
<proteinExistence type="predicted"/>
<sequence length="341" mass="39033">MTALLDQLRSADDFQIELLFPEQEFFLRIQATSRLPAVEWVTRHRQMLREALLRYGVVLIRGLDCDRKAFGTIAERLEPGEFDYTAGSGPHTSVDANVFTIDVPGSMALPQHNEMAYNLYWPMHVLFFCEQPPAPGTGGTTSVCDARQFLRDMNPTILDPFSKFGIQYVRNFPKNMPYKSIGDTFGTSDRDKVNAICAERKIEPIWINDDHLQIRQYATAVRRHPVTAEESFFSSVCVCHPAGWWDLLRRAYPAASLPRSQDEIWQTALYGNGDPIPDDVIHHLLHAYEHREYHVMWERSDILYIDNMRASHGRRACTGPRAILGSFRTSMSMRQLEAGHS</sequence>
<organism evidence="5">
    <name type="scientific">Pseudomonas sp. 2663</name>
    <dbReference type="NCBI Taxonomy" id="764483"/>
    <lineage>
        <taxon>Bacteria</taxon>
        <taxon>Pseudomonadati</taxon>
        <taxon>Pseudomonadota</taxon>
        <taxon>Gammaproteobacteria</taxon>
        <taxon>Pseudomonadales</taxon>
        <taxon>Pseudomonadaceae</taxon>
        <taxon>Pseudomonas</taxon>
    </lineage>
</organism>
<dbReference type="SUPFAM" id="SSF51197">
    <property type="entry name" value="Clavaminate synthase-like"/>
    <property type="match status" value="1"/>
</dbReference>
<reference evidence="5" key="1">
    <citation type="journal article" date="2011" name="J. Am. Chem. Soc.">
        <title>Cloning and elucidation of the FR901464 gene cluster revealing a complex acyltransferase-less polyketide synthase using glycerate as starter units.</title>
        <authorList>
            <person name="Zhang F."/>
            <person name="He H.Y."/>
            <person name="Tang M.C."/>
            <person name="Tang Y.M."/>
            <person name="Zhou Q."/>
            <person name="Tang G.L."/>
        </authorList>
    </citation>
    <scope>NUCLEOTIDE SEQUENCE</scope>
    <source>
        <strain evidence="5">2663</strain>
    </source>
</reference>
<dbReference type="PANTHER" id="PTHR10696:SF56">
    <property type="entry name" value="TAUD_TFDA-LIKE DOMAIN-CONTAINING PROTEIN"/>
    <property type="match status" value="1"/>
</dbReference>
<keyword evidence="5" id="KW-0223">Dioxygenase</keyword>
<keyword evidence="2" id="KW-0560">Oxidoreductase</keyword>
<evidence type="ECO:0000256" key="3">
    <source>
        <dbReference type="ARBA" id="ARBA00023194"/>
    </source>
</evidence>
<accession>E9KSN3</accession>
<dbReference type="GO" id="GO:0017000">
    <property type="term" value="P:antibiotic biosynthetic process"/>
    <property type="evidence" value="ECO:0007669"/>
    <property type="project" value="UniProtKB-KW"/>
</dbReference>
<dbReference type="Pfam" id="PF02668">
    <property type="entry name" value="TauD"/>
    <property type="match status" value="1"/>
</dbReference>
<keyword evidence="3" id="KW-0045">Antibiotic biosynthesis</keyword>
<dbReference type="PANTHER" id="PTHR10696">
    <property type="entry name" value="GAMMA-BUTYROBETAINE HYDROXYLASE-RELATED"/>
    <property type="match status" value="1"/>
</dbReference>
<evidence type="ECO:0000256" key="2">
    <source>
        <dbReference type="ARBA" id="ARBA00023002"/>
    </source>
</evidence>
<evidence type="ECO:0000256" key="1">
    <source>
        <dbReference type="ARBA" id="ARBA00001954"/>
    </source>
</evidence>
<name>E9KSN3_9PSED</name>